<dbReference type="Pfam" id="PF02358">
    <property type="entry name" value="Trehalose_PPase"/>
    <property type="match status" value="1"/>
</dbReference>
<dbReference type="GO" id="GO:0005992">
    <property type="term" value="P:trehalose biosynthetic process"/>
    <property type="evidence" value="ECO:0007669"/>
    <property type="project" value="InterPro"/>
</dbReference>
<dbReference type="PANTHER" id="PTHR43768">
    <property type="entry name" value="TREHALOSE 6-PHOSPHATE PHOSPHATASE"/>
    <property type="match status" value="1"/>
</dbReference>
<comment type="catalytic activity">
    <reaction evidence="4">
        <text>alpha,alpha-trehalose 6-phosphate + H2O = alpha,alpha-trehalose + phosphate</text>
        <dbReference type="Rhea" id="RHEA:23420"/>
        <dbReference type="ChEBI" id="CHEBI:15377"/>
        <dbReference type="ChEBI" id="CHEBI:16551"/>
        <dbReference type="ChEBI" id="CHEBI:43474"/>
        <dbReference type="ChEBI" id="CHEBI:58429"/>
        <dbReference type="EC" id="3.1.3.12"/>
    </reaction>
</comment>
<dbReference type="RefSeq" id="WP_354693882.1">
    <property type="nucleotide sequence ID" value="NZ_JAZHOG010000001.1"/>
</dbReference>
<dbReference type="InterPro" id="IPR044651">
    <property type="entry name" value="OTSB-like"/>
</dbReference>
<comment type="caution">
    <text evidence="5">The sequence shown here is derived from an EMBL/GenBank/DDBJ whole genome shotgun (WGS) entry which is preliminary data.</text>
</comment>
<dbReference type="GO" id="GO:0004805">
    <property type="term" value="F:trehalose-phosphatase activity"/>
    <property type="evidence" value="ECO:0007669"/>
    <property type="project" value="UniProtKB-EC"/>
</dbReference>
<dbReference type="NCBIfam" id="TIGR00685">
    <property type="entry name" value="T6PP"/>
    <property type="match status" value="1"/>
</dbReference>
<comment type="pathway">
    <text evidence="1 4">Glycan biosynthesis; trehalose biosynthesis.</text>
</comment>
<dbReference type="InterPro" id="IPR003337">
    <property type="entry name" value="Trehalose_PPase"/>
</dbReference>
<keyword evidence="3 4" id="KW-0378">Hydrolase</keyword>
<dbReference type="NCBIfam" id="TIGR01484">
    <property type="entry name" value="HAD-SF-IIB"/>
    <property type="match status" value="1"/>
</dbReference>
<proteinExistence type="inferred from homology"/>
<sequence length="253" mass="27401">MNQPPQTFDPTRTALFLDVDGTLLEIEQHPDAVAADPDLIQALGAASHAVDHALALISGRSLEDLDRIFSPERFAAGAAHGTELRGADGATKKRPAPSLPAGMLARLDRFVARADGLLCERKAAGFSLHYRKAPDYEPQARSLVKEILAELGEDFRLIDGKMVLEIAPRAHTKGEAIRWFLSSPPFTDRRPVFVGDDVTDEDGFRYVNTLGGYSIRVGGNAGSLARYTLDNVAAVRRWMSGAFAAGICADTDR</sequence>
<dbReference type="InterPro" id="IPR023214">
    <property type="entry name" value="HAD_sf"/>
</dbReference>
<dbReference type="EMBL" id="JAZHOG010000001">
    <property type="protein sequence ID" value="MEJ8566417.1"/>
    <property type="molecule type" value="Genomic_DNA"/>
</dbReference>
<comment type="cofactor">
    <cofactor evidence="4">
        <name>Mg(2+)</name>
        <dbReference type="ChEBI" id="CHEBI:18420"/>
    </cofactor>
</comment>
<accession>A0AAW9R6M8</accession>
<comment type="function">
    <text evidence="4">Removes the phosphate from trehalose 6-phosphate to produce free trehalose.</text>
</comment>
<evidence type="ECO:0000256" key="4">
    <source>
        <dbReference type="RuleBase" id="RU361117"/>
    </source>
</evidence>
<dbReference type="Proteomes" id="UP001359886">
    <property type="component" value="Unassembled WGS sequence"/>
</dbReference>
<dbReference type="Gene3D" id="3.30.70.1020">
    <property type="entry name" value="Trehalose-6-phosphate phosphatase related protein, domain 2"/>
    <property type="match status" value="1"/>
</dbReference>
<dbReference type="GO" id="GO:0000287">
    <property type="term" value="F:magnesium ion binding"/>
    <property type="evidence" value="ECO:0007669"/>
    <property type="project" value="UniProtKB-ARBA"/>
</dbReference>
<evidence type="ECO:0000313" key="5">
    <source>
        <dbReference type="EMBL" id="MEJ8566417.1"/>
    </source>
</evidence>
<comment type="similarity">
    <text evidence="2 4">Belongs to the trehalose phosphatase family.</text>
</comment>
<dbReference type="CDD" id="cd01627">
    <property type="entry name" value="HAD_TPP"/>
    <property type="match status" value="1"/>
</dbReference>
<reference evidence="5 6" key="1">
    <citation type="submission" date="2024-02" db="EMBL/GenBank/DDBJ databases">
        <title>A novel Wenzhouxiangellaceae bacterium, isolated from coastal sediments.</title>
        <authorList>
            <person name="Du Z.-J."/>
            <person name="Ye Y.-Q."/>
            <person name="Zhang X.-Y."/>
        </authorList>
    </citation>
    <scope>NUCLEOTIDE SEQUENCE [LARGE SCALE GENOMIC DNA]</scope>
    <source>
        <strain evidence="5 6">CH-27</strain>
    </source>
</reference>
<dbReference type="AlphaFoldDB" id="A0AAW9R6M8"/>
<dbReference type="PANTHER" id="PTHR43768:SF3">
    <property type="entry name" value="TREHALOSE 6-PHOSPHATE PHOSPHATASE"/>
    <property type="match status" value="1"/>
</dbReference>
<evidence type="ECO:0000313" key="6">
    <source>
        <dbReference type="Proteomes" id="UP001359886"/>
    </source>
</evidence>
<dbReference type="EC" id="3.1.3.12" evidence="4"/>
<dbReference type="Gene3D" id="3.40.50.1000">
    <property type="entry name" value="HAD superfamily/HAD-like"/>
    <property type="match status" value="1"/>
</dbReference>
<keyword evidence="4" id="KW-0479">Metal-binding</keyword>
<dbReference type="SUPFAM" id="SSF56784">
    <property type="entry name" value="HAD-like"/>
    <property type="match status" value="1"/>
</dbReference>
<dbReference type="InterPro" id="IPR036412">
    <property type="entry name" value="HAD-like_sf"/>
</dbReference>
<gene>
    <name evidence="5" type="primary">otsB</name>
    <name evidence="5" type="ORF">V3330_02160</name>
</gene>
<dbReference type="InterPro" id="IPR006379">
    <property type="entry name" value="HAD-SF_hydro_IIB"/>
</dbReference>
<evidence type="ECO:0000256" key="2">
    <source>
        <dbReference type="ARBA" id="ARBA00008770"/>
    </source>
</evidence>
<evidence type="ECO:0000256" key="1">
    <source>
        <dbReference type="ARBA" id="ARBA00005199"/>
    </source>
</evidence>
<evidence type="ECO:0000256" key="3">
    <source>
        <dbReference type="ARBA" id="ARBA00022801"/>
    </source>
</evidence>
<keyword evidence="6" id="KW-1185">Reference proteome</keyword>
<keyword evidence="4" id="KW-0460">Magnesium</keyword>
<name>A0AAW9R6M8_9GAMM</name>
<protein>
    <recommendedName>
        <fullName evidence="4">Trehalose 6-phosphate phosphatase</fullName>
        <ecNumber evidence="4">3.1.3.12</ecNumber>
    </recommendedName>
</protein>
<organism evidence="5 6">
    <name type="scientific">Elongatibacter sediminis</name>
    <dbReference type="NCBI Taxonomy" id="3119006"/>
    <lineage>
        <taxon>Bacteria</taxon>
        <taxon>Pseudomonadati</taxon>
        <taxon>Pseudomonadota</taxon>
        <taxon>Gammaproteobacteria</taxon>
        <taxon>Chromatiales</taxon>
        <taxon>Wenzhouxiangellaceae</taxon>
        <taxon>Elongatibacter</taxon>
    </lineage>
</organism>